<dbReference type="PANTHER" id="PTHR46557:SF1">
    <property type="entry name" value="SERINE_THREONINE-PROTEIN PHOSPHATASE 1 REGULATORY SUBUNIT 10"/>
    <property type="match status" value="1"/>
</dbReference>
<dbReference type="PANTHER" id="PTHR46557">
    <property type="entry name" value="SERINE/THREONINE-PROTEIN PHOSPHATASE 1 REGULATORY SUBUNIT 10-RELATED"/>
    <property type="match status" value="1"/>
</dbReference>
<feature type="compositionally biased region" description="Polar residues" evidence="1">
    <location>
        <begin position="256"/>
        <end position="275"/>
    </location>
</feature>
<name>A0A3G2S315_MALR7</name>
<sequence>MLDMSGPNDARTPVSSAPAPNVFPGEAHDISATVPHLITANLIEKSPKEAASALVTLLSDNSHPTFVLRPTSPHDRLSVIQRMIQFGTPAYLASFTNLVHGREILATWLLEATPPRRADVQDTSEMYTNVVEPLLELLLRLPIELDHLKDHVGLGKLITGAQKRLRNEHARKLADAVKDKWSALVPINSVPRAQTPPAPASNAKRPATSNDASDAAAKRARSTTPVPAHTSVRPTSSLLGSGMARTRTQTERRGSPQLTETSTRNTPTRLSGAQSNANKDLASFMTLIDQHQPSPPLTDADPARSAQPRETTTSDVKKKRKKSVHWKDHDGQTLVAVKLIEPAIYDEDEHGSVASIGQLDMEEGGAFRLAHADMEEYIDYYPPYKLDLFPAFTQVSRLPEPAAYSEVKFAQEEYEQTVPETIYPDASTIPDSPAEPTPDDYLSAFASTLNEPRDIPTGSAIRPFVFDNVASTSKSSSIPGLPSNLADLLRQLNSASASTATPASTPASTTTPALPAVPSLPPPVWAPPSAPPVPNWPFPFPPPEAMTAAMPLAANVTSAPPRMSGPSESGNKASHPPRSRGGRGRRSGKHGRSS</sequence>
<dbReference type="GO" id="GO:0008157">
    <property type="term" value="F:protein phosphatase 1 binding"/>
    <property type="evidence" value="ECO:0007669"/>
    <property type="project" value="TreeGrafter"/>
</dbReference>
<dbReference type="GO" id="GO:0072357">
    <property type="term" value="C:PTW/PP1 phosphatase complex"/>
    <property type="evidence" value="ECO:0007669"/>
    <property type="project" value="TreeGrafter"/>
</dbReference>
<gene>
    <name evidence="2" type="ORF">DNF11_0869</name>
</gene>
<dbReference type="GO" id="GO:0000785">
    <property type="term" value="C:chromatin"/>
    <property type="evidence" value="ECO:0007669"/>
    <property type="project" value="TreeGrafter"/>
</dbReference>
<dbReference type="AlphaFoldDB" id="A0A3G2S315"/>
<dbReference type="STRING" id="425264.A0A3G2S315"/>
<dbReference type="EMBL" id="CP033149">
    <property type="protein sequence ID" value="AYO41819.1"/>
    <property type="molecule type" value="Genomic_DNA"/>
</dbReference>
<organism evidence="2 3">
    <name type="scientific">Malassezia restricta (strain ATCC 96810 / NBRC 103918 / CBS 7877)</name>
    <name type="common">Seborrheic dermatitis infection agent</name>
    <dbReference type="NCBI Taxonomy" id="425264"/>
    <lineage>
        <taxon>Eukaryota</taxon>
        <taxon>Fungi</taxon>
        <taxon>Dikarya</taxon>
        <taxon>Basidiomycota</taxon>
        <taxon>Ustilaginomycotina</taxon>
        <taxon>Malasseziomycetes</taxon>
        <taxon>Malasseziales</taxon>
        <taxon>Malasseziaceae</taxon>
        <taxon>Malassezia</taxon>
    </lineage>
</organism>
<dbReference type="InterPro" id="IPR035441">
    <property type="entry name" value="TFIIS/LEDGF_dom_sf"/>
</dbReference>
<evidence type="ECO:0008006" key="4">
    <source>
        <dbReference type="Google" id="ProtNLM"/>
    </source>
</evidence>
<proteinExistence type="predicted"/>
<feature type="region of interest" description="Disordered" evidence="1">
    <location>
        <begin position="290"/>
        <end position="327"/>
    </location>
</feature>
<evidence type="ECO:0000313" key="3">
    <source>
        <dbReference type="Proteomes" id="UP000269793"/>
    </source>
</evidence>
<accession>A0A3G2S315</accession>
<feature type="region of interest" description="Disordered" evidence="1">
    <location>
        <begin position="1"/>
        <end position="20"/>
    </location>
</feature>
<feature type="region of interest" description="Disordered" evidence="1">
    <location>
        <begin position="496"/>
        <end position="515"/>
    </location>
</feature>
<keyword evidence="3" id="KW-1185">Reference proteome</keyword>
<reference evidence="2 3" key="1">
    <citation type="submission" date="2018-10" db="EMBL/GenBank/DDBJ databases">
        <title>Complete genome sequence of Malassezia restricta CBS 7877.</title>
        <authorList>
            <person name="Morand S.C."/>
            <person name="Bertignac M."/>
            <person name="Iltis A."/>
            <person name="Kolder I."/>
            <person name="Pirovano W."/>
            <person name="Jourdain R."/>
            <person name="Clavaud C."/>
        </authorList>
    </citation>
    <scope>NUCLEOTIDE SEQUENCE [LARGE SCALE GENOMIC DNA]</scope>
    <source>
        <strain evidence="2 3">CBS 7877</strain>
    </source>
</reference>
<feature type="region of interest" description="Disordered" evidence="1">
    <location>
        <begin position="188"/>
        <end position="275"/>
    </location>
</feature>
<evidence type="ECO:0000256" key="1">
    <source>
        <dbReference type="SAM" id="MobiDB-lite"/>
    </source>
</evidence>
<dbReference type="OrthoDB" id="6159439at2759"/>
<protein>
    <recommendedName>
        <fullName evidence="4">TFIIS N-terminal domain-containing protein</fullName>
    </recommendedName>
</protein>
<dbReference type="Gene3D" id="1.20.930.10">
    <property type="entry name" value="Conserved domain common to transcription factors TFIIS, elongin A, CRSP70"/>
    <property type="match status" value="1"/>
</dbReference>
<dbReference type="VEuPathDB" id="FungiDB:DNF11_0869"/>
<feature type="compositionally biased region" description="Basic residues" evidence="1">
    <location>
        <begin position="575"/>
        <end position="594"/>
    </location>
</feature>
<evidence type="ECO:0000313" key="2">
    <source>
        <dbReference type="EMBL" id="AYO41819.1"/>
    </source>
</evidence>
<feature type="region of interest" description="Disordered" evidence="1">
    <location>
        <begin position="551"/>
        <end position="594"/>
    </location>
</feature>
<dbReference type="Proteomes" id="UP000269793">
    <property type="component" value="Chromosome II"/>
</dbReference>